<dbReference type="Proteomes" id="UP000037392">
    <property type="component" value="Unassembled WGS sequence"/>
</dbReference>
<keyword evidence="1" id="KW-0472">Membrane</keyword>
<keyword evidence="1" id="KW-0812">Transmembrane</keyword>
<dbReference type="EMBL" id="ADLK01000024">
    <property type="protein sequence ID" value="KMW18135.1"/>
    <property type="molecule type" value="Genomic_DNA"/>
</dbReference>
<name>A0A0J9EQM8_9FIRM</name>
<evidence type="ECO:0000313" key="2">
    <source>
        <dbReference type="EMBL" id="KMW18135.1"/>
    </source>
</evidence>
<evidence type="ECO:0000313" key="3">
    <source>
        <dbReference type="Proteomes" id="UP000037392"/>
    </source>
</evidence>
<proteinExistence type="predicted"/>
<gene>
    <name evidence="2" type="ORF">HMPREF9470_03045</name>
</gene>
<sequence>MKKDMINDLKSLAVMSVIAVTIITLRFLIWFR</sequence>
<comment type="caution">
    <text evidence="2">The sequence shown here is derived from an EMBL/GenBank/DDBJ whole genome shotgun (WGS) entry which is preliminary data.</text>
</comment>
<keyword evidence="1" id="KW-1133">Transmembrane helix</keyword>
<organism evidence="2 3">
    <name type="scientific">[Clostridium] citroniae WAL-19142</name>
    <dbReference type="NCBI Taxonomy" id="742734"/>
    <lineage>
        <taxon>Bacteria</taxon>
        <taxon>Bacillati</taxon>
        <taxon>Bacillota</taxon>
        <taxon>Clostridia</taxon>
        <taxon>Lachnospirales</taxon>
        <taxon>Lachnospiraceae</taxon>
        <taxon>Enterocloster</taxon>
    </lineage>
</organism>
<reference evidence="2 3" key="1">
    <citation type="submission" date="2011-04" db="EMBL/GenBank/DDBJ databases">
        <title>The Genome Sequence of Clostridium citroniae WAL-19142.</title>
        <authorList>
            <consortium name="The Broad Institute Genome Sequencing Platform"/>
            <person name="Earl A."/>
            <person name="Ward D."/>
            <person name="Feldgarden M."/>
            <person name="Gevers D."/>
            <person name="Warren Y.A."/>
            <person name="Tyrrell K.L."/>
            <person name="Citron D.M."/>
            <person name="Goldstein E.J."/>
            <person name="Daigneault M."/>
            <person name="Allen-Vercoe E."/>
            <person name="Young S.K."/>
            <person name="Zeng Q."/>
            <person name="Gargeya S."/>
            <person name="Fitzgerald M."/>
            <person name="Haas B."/>
            <person name="Abouelleil A."/>
            <person name="Alvarado L."/>
            <person name="Arachchi H.M."/>
            <person name="Berlin A."/>
            <person name="Brown A."/>
            <person name="Chapman S.B."/>
            <person name="Chen Z."/>
            <person name="Dunbar C."/>
            <person name="Freedman E."/>
            <person name="Gearin G."/>
            <person name="Gellesch M."/>
            <person name="Goldberg J."/>
            <person name="Griggs A."/>
            <person name="Gujja S."/>
            <person name="Heilman E.R."/>
            <person name="Heiman D."/>
            <person name="Howarth C."/>
            <person name="Larson L."/>
            <person name="Lui A."/>
            <person name="MacDonald P.J."/>
            <person name="Mehta T."/>
            <person name="Montmayeur A."/>
            <person name="Murphy C."/>
            <person name="Neiman D."/>
            <person name="Pearson M."/>
            <person name="Priest M."/>
            <person name="Roberts A."/>
            <person name="Saif S."/>
            <person name="Shea T."/>
            <person name="Shenoy N."/>
            <person name="Sisk P."/>
            <person name="Stolte C."/>
            <person name="Sykes S."/>
            <person name="White J."/>
            <person name="Yandava C."/>
            <person name="Wortman J."/>
            <person name="Nusbaum C."/>
            <person name="Birren B."/>
        </authorList>
    </citation>
    <scope>NUCLEOTIDE SEQUENCE [LARGE SCALE GENOMIC DNA]</scope>
    <source>
        <strain evidence="2 3">WAL-19142</strain>
    </source>
</reference>
<feature type="transmembrane region" description="Helical" evidence="1">
    <location>
        <begin position="12"/>
        <end position="31"/>
    </location>
</feature>
<accession>A0A0J9EQM8</accession>
<protein>
    <submittedName>
        <fullName evidence="2">Uncharacterized protein</fullName>
    </submittedName>
</protein>
<evidence type="ECO:0000256" key="1">
    <source>
        <dbReference type="SAM" id="Phobius"/>
    </source>
</evidence>
<dbReference type="AlphaFoldDB" id="A0A0J9EQM8"/>